<dbReference type="PATRIC" id="fig|269796.9.peg.2852"/>
<evidence type="ECO:0000313" key="2">
    <source>
        <dbReference type="Proteomes" id="UP000001929"/>
    </source>
</evidence>
<organism evidence="1 2">
    <name type="scientific">Rhodospirillum rubrum (strain ATCC 11170 / ATH 1.1.1 / DSM 467 / LMG 4362 / NCIMB 8255 / S1)</name>
    <dbReference type="NCBI Taxonomy" id="269796"/>
    <lineage>
        <taxon>Bacteria</taxon>
        <taxon>Pseudomonadati</taxon>
        <taxon>Pseudomonadota</taxon>
        <taxon>Alphaproteobacteria</taxon>
        <taxon>Rhodospirillales</taxon>
        <taxon>Rhodospirillaceae</taxon>
        <taxon>Rhodospirillum</taxon>
    </lineage>
</organism>
<dbReference type="KEGG" id="rru:Rru_A2744"/>
<dbReference type="Pfam" id="PF08889">
    <property type="entry name" value="WbqC"/>
    <property type="match status" value="1"/>
</dbReference>
<dbReference type="PhylomeDB" id="Q2RQQ4"/>
<accession>Q2RQQ4</accession>
<dbReference type="EMBL" id="CP000230">
    <property type="protein sequence ID" value="ABC23541.1"/>
    <property type="molecule type" value="Genomic_DNA"/>
</dbReference>
<dbReference type="STRING" id="269796.Rru_A2744"/>
<dbReference type="InterPro" id="IPR014985">
    <property type="entry name" value="WbqC"/>
</dbReference>
<dbReference type="HOGENOM" id="CLU_079350_0_0_5"/>
<gene>
    <name evidence="1" type="ordered locus">Rru_A2744</name>
</gene>
<sequence length="249" mass="28180">MRVGIIQSCYLPWRGYFDFIASVDLFLIFDEVQLPNRHDWRIRNAIKTPKGRRWLTVPIARTGPPQRICDTPILTDRPWIADHLALLEEAYASAPHYDRYIEPYRAILRKGHGLLSALNRELTLWLMDELAITTPIESSEPWGEPGRKTARLLSILRAVGATRYLSGPAAADYLDLEAFRASGIGLEYKTYDYAPYPQLWGAFAPAVTVLDLLFNLGSEARHHLRSRQPDTVVLPPAPAFADALARRSS</sequence>
<dbReference type="AlphaFoldDB" id="Q2RQQ4"/>
<dbReference type="eggNOG" id="COG0224">
    <property type="taxonomic scope" value="Bacteria"/>
</dbReference>
<dbReference type="RefSeq" id="WP_011390554.1">
    <property type="nucleotide sequence ID" value="NC_007643.1"/>
</dbReference>
<reference evidence="1 2" key="1">
    <citation type="journal article" date="2011" name="Stand. Genomic Sci.">
        <title>Complete genome sequence of Rhodospirillum rubrum type strain (S1).</title>
        <authorList>
            <person name="Munk A.C."/>
            <person name="Copeland A."/>
            <person name="Lucas S."/>
            <person name="Lapidus A."/>
            <person name="Del Rio T.G."/>
            <person name="Barry K."/>
            <person name="Detter J.C."/>
            <person name="Hammon N."/>
            <person name="Israni S."/>
            <person name="Pitluck S."/>
            <person name="Brettin T."/>
            <person name="Bruce D."/>
            <person name="Han C."/>
            <person name="Tapia R."/>
            <person name="Gilna P."/>
            <person name="Schmutz J."/>
            <person name="Larimer F."/>
            <person name="Land M."/>
            <person name="Kyrpides N.C."/>
            <person name="Mavromatis K."/>
            <person name="Richardson P."/>
            <person name="Rohde M."/>
            <person name="Goker M."/>
            <person name="Klenk H.P."/>
            <person name="Zhang Y."/>
            <person name="Roberts G.P."/>
            <person name="Reslewic S."/>
            <person name="Schwartz D.C."/>
        </authorList>
    </citation>
    <scope>NUCLEOTIDE SEQUENCE [LARGE SCALE GENOMIC DNA]</scope>
    <source>
        <strain evidence="2">ATCC 11170 / ATH 1.1.1 / DSM 467 / LMG 4362 / NCIMB 8255 / S1</strain>
    </source>
</reference>
<proteinExistence type="predicted"/>
<dbReference type="Proteomes" id="UP000001929">
    <property type="component" value="Chromosome"/>
</dbReference>
<evidence type="ECO:0008006" key="3">
    <source>
        <dbReference type="Google" id="ProtNLM"/>
    </source>
</evidence>
<name>Q2RQQ4_RHORT</name>
<dbReference type="EnsemblBacteria" id="ABC23541">
    <property type="protein sequence ID" value="ABC23541"/>
    <property type="gene ID" value="Rru_A2744"/>
</dbReference>
<protein>
    <recommendedName>
        <fullName evidence="3">WbqC-like protein</fullName>
    </recommendedName>
</protein>
<evidence type="ECO:0000313" key="1">
    <source>
        <dbReference type="EMBL" id="ABC23541.1"/>
    </source>
</evidence>
<keyword evidence="2" id="KW-1185">Reference proteome</keyword>